<keyword evidence="11" id="KW-1185">Reference proteome</keyword>
<dbReference type="Proteomes" id="UP001107558">
    <property type="component" value="Chromosome 2"/>
</dbReference>
<dbReference type="PANTHER" id="PTHR11923">
    <property type="entry name" value="SCAVENGER RECEPTOR CLASS B TYPE-1 SR-B1"/>
    <property type="match status" value="1"/>
</dbReference>
<dbReference type="PANTHER" id="PTHR11923:SF93">
    <property type="entry name" value="GH07959P-RELATED"/>
    <property type="match status" value="1"/>
</dbReference>
<gene>
    <name evidence="10" type="ORF">PVAND_006541</name>
</gene>
<evidence type="ECO:0000256" key="4">
    <source>
        <dbReference type="ARBA" id="ARBA00022475"/>
    </source>
</evidence>
<sequence>MGNYYYKHNAWKKIVINTAFMLTGSLLILFWPNTWSYLLAKQWQIKPGTLLFKIWSDPPQPIYLDVYFFNWTNPHEFQNQSIKPKFNEVGPYRFQEYPQKVNVTYHDQNDTISYRKQSRFIFLPDESKGQLSDMITSINVVALSSANQARSWNIFKVKGVELSLSFFDQQIHLTKTASELLFEGYDDPIINVAKEIAKIMGITVPFDRFGYFYSRNESSLLTGDFNVDSGISTVGQLRKWNYQSTSDHFEGSCSNLEGASAGELFPPEITNKISTISVFSPEICRNLLIDFEKEINVDGITAKRFIGGDRTVDNGTKYPENKCFFSGDNVASGVLNVTACRLGAPVFMSFPHFYAADESYRNAIEGMAPNKEKHQFYMTFEPKTSLPIEIAGRFQLNVLIKPIRNINMYKNVPTKFLPVVWFEQHFKASQNVNRIIKLLLWIPIIGQIIGFLIALIGIYGIYKISSQKSQNEEISIIRDNNYNSIQMNISKVPEKRLLPEEASLIN</sequence>
<evidence type="ECO:0000256" key="1">
    <source>
        <dbReference type="ARBA" id="ARBA00003156"/>
    </source>
</evidence>
<dbReference type="InterPro" id="IPR002159">
    <property type="entry name" value="CD36_fam"/>
</dbReference>
<keyword evidence="8" id="KW-0325">Glycoprotein</keyword>
<proteinExistence type="inferred from homology"/>
<evidence type="ECO:0000256" key="7">
    <source>
        <dbReference type="ARBA" id="ARBA00023136"/>
    </source>
</evidence>
<dbReference type="Pfam" id="PF01130">
    <property type="entry name" value="CD36"/>
    <property type="match status" value="1"/>
</dbReference>
<comment type="function">
    <text evidence="1">Plays an olfactory role that is not restricted to pheromone sensitivity.</text>
</comment>
<dbReference type="AlphaFoldDB" id="A0A9J6C3I2"/>
<dbReference type="OrthoDB" id="514335at2759"/>
<name>A0A9J6C3I2_POLVA</name>
<dbReference type="GO" id="GO:0005044">
    <property type="term" value="F:scavenger receptor activity"/>
    <property type="evidence" value="ECO:0007669"/>
    <property type="project" value="TreeGrafter"/>
</dbReference>
<keyword evidence="5 9" id="KW-0812">Transmembrane</keyword>
<comment type="similarity">
    <text evidence="3">Belongs to the CD36 family.</text>
</comment>
<keyword evidence="6 9" id="KW-1133">Transmembrane helix</keyword>
<evidence type="ECO:0000313" key="11">
    <source>
        <dbReference type="Proteomes" id="UP001107558"/>
    </source>
</evidence>
<evidence type="ECO:0000256" key="8">
    <source>
        <dbReference type="ARBA" id="ARBA00023180"/>
    </source>
</evidence>
<evidence type="ECO:0000256" key="6">
    <source>
        <dbReference type="ARBA" id="ARBA00022989"/>
    </source>
</evidence>
<dbReference type="GO" id="GO:0005737">
    <property type="term" value="C:cytoplasm"/>
    <property type="evidence" value="ECO:0007669"/>
    <property type="project" value="TreeGrafter"/>
</dbReference>
<keyword evidence="7 9" id="KW-0472">Membrane</keyword>
<organism evidence="10 11">
    <name type="scientific">Polypedilum vanderplanki</name>
    <name type="common">Sleeping chironomid midge</name>
    <dbReference type="NCBI Taxonomy" id="319348"/>
    <lineage>
        <taxon>Eukaryota</taxon>
        <taxon>Metazoa</taxon>
        <taxon>Ecdysozoa</taxon>
        <taxon>Arthropoda</taxon>
        <taxon>Hexapoda</taxon>
        <taxon>Insecta</taxon>
        <taxon>Pterygota</taxon>
        <taxon>Neoptera</taxon>
        <taxon>Endopterygota</taxon>
        <taxon>Diptera</taxon>
        <taxon>Nematocera</taxon>
        <taxon>Chironomoidea</taxon>
        <taxon>Chironomidae</taxon>
        <taxon>Chironominae</taxon>
        <taxon>Polypedilum</taxon>
        <taxon>Polypedilum</taxon>
    </lineage>
</organism>
<comment type="caution">
    <text evidence="10">The sequence shown here is derived from an EMBL/GenBank/DDBJ whole genome shotgun (WGS) entry which is preliminary data.</text>
</comment>
<feature type="transmembrane region" description="Helical" evidence="9">
    <location>
        <begin position="438"/>
        <end position="462"/>
    </location>
</feature>
<evidence type="ECO:0000313" key="10">
    <source>
        <dbReference type="EMBL" id="KAG5676732.1"/>
    </source>
</evidence>
<evidence type="ECO:0000256" key="3">
    <source>
        <dbReference type="ARBA" id="ARBA00010532"/>
    </source>
</evidence>
<evidence type="ECO:0000256" key="2">
    <source>
        <dbReference type="ARBA" id="ARBA00004236"/>
    </source>
</evidence>
<protein>
    <submittedName>
        <fullName evidence="10">Uncharacterized protein</fullName>
    </submittedName>
</protein>
<evidence type="ECO:0000256" key="5">
    <source>
        <dbReference type="ARBA" id="ARBA00022692"/>
    </source>
</evidence>
<feature type="transmembrane region" description="Helical" evidence="9">
    <location>
        <begin position="14"/>
        <end position="32"/>
    </location>
</feature>
<evidence type="ECO:0000256" key="9">
    <source>
        <dbReference type="SAM" id="Phobius"/>
    </source>
</evidence>
<accession>A0A9J6C3I2</accession>
<dbReference type="GO" id="GO:0005886">
    <property type="term" value="C:plasma membrane"/>
    <property type="evidence" value="ECO:0007669"/>
    <property type="project" value="UniProtKB-SubCell"/>
</dbReference>
<dbReference type="EMBL" id="JADBJN010000002">
    <property type="protein sequence ID" value="KAG5676732.1"/>
    <property type="molecule type" value="Genomic_DNA"/>
</dbReference>
<comment type="subcellular location">
    <subcellularLocation>
        <location evidence="2">Cell membrane</location>
    </subcellularLocation>
</comment>
<dbReference type="PRINTS" id="PR01609">
    <property type="entry name" value="CD36FAMILY"/>
</dbReference>
<keyword evidence="4" id="KW-1003">Cell membrane</keyword>
<reference evidence="10" key="1">
    <citation type="submission" date="2021-03" db="EMBL/GenBank/DDBJ databases">
        <title>Chromosome level genome of the anhydrobiotic midge Polypedilum vanderplanki.</title>
        <authorList>
            <person name="Yoshida Y."/>
            <person name="Kikawada T."/>
            <person name="Gusev O."/>
        </authorList>
    </citation>
    <scope>NUCLEOTIDE SEQUENCE</scope>
    <source>
        <strain evidence="10">NIAS01</strain>
        <tissue evidence="10">Whole body or cell culture</tissue>
    </source>
</reference>